<dbReference type="EMBL" id="CP045529">
    <property type="protein sequence ID" value="QFU96959.1"/>
    <property type="molecule type" value="Genomic_DNA"/>
</dbReference>
<dbReference type="Proteomes" id="UP000326702">
    <property type="component" value="Chromosome"/>
</dbReference>
<sequence>MAYFEAKAAQQHVVASGLVPWSTVRATQFHDYVAATLAGYTHAGLTLVPPMRVQPVASSEVAAVVADVAQRPAARHVTTVTGPEVRELRDLARVWKGATGRRALLVPVAVALTVRDGGVISAIDVVRNPEKLRGVVAP</sequence>
<evidence type="ECO:0000313" key="1">
    <source>
        <dbReference type="EMBL" id="QFU96959.1"/>
    </source>
</evidence>
<name>A0A5P9Q6G0_9MICO</name>
<protein>
    <submittedName>
        <fullName evidence="1">Uncharacterized protein</fullName>
    </submittedName>
</protein>
<dbReference type="AlphaFoldDB" id="A0A5P9Q6G0"/>
<dbReference type="InterPro" id="IPR036291">
    <property type="entry name" value="NAD(P)-bd_dom_sf"/>
</dbReference>
<evidence type="ECO:0000313" key="2">
    <source>
        <dbReference type="Proteomes" id="UP000326702"/>
    </source>
</evidence>
<reference evidence="1 2" key="1">
    <citation type="submission" date="2019-10" db="EMBL/GenBank/DDBJ databases">
        <title>Genome sequence of Luteimicrobium xylanilyticum HY-24.</title>
        <authorList>
            <person name="Kim D.Y."/>
            <person name="Park H.-Y."/>
        </authorList>
    </citation>
    <scope>NUCLEOTIDE SEQUENCE [LARGE SCALE GENOMIC DNA]</scope>
    <source>
        <strain evidence="1 2">HY-24</strain>
    </source>
</reference>
<dbReference type="KEGG" id="lxl:KDY119_00451"/>
<gene>
    <name evidence="1" type="ORF">KDY119_00451</name>
</gene>
<dbReference type="Gene3D" id="3.40.50.720">
    <property type="entry name" value="NAD(P)-binding Rossmann-like Domain"/>
    <property type="match status" value="1"/>
</dbReference>
<keyword evidence="2" id="KW-1185">Reference proteome</keyword>
<dbReference type="RefSeq" id="WP_051136945.1">
    <property type="nucleotide sequence ID" value="NZ_BAABIH010000013.1"/>
</dbReference>
<proteinExistence type="predicted"/>
<dbReference type="OrthoDB" id="9771302at2"/>
<organism evidence="1 2">
    <name type="scientific">Luteimicrobium xylanilyticum</name>
    <dbReference type="NCBI Taxonomy" id="1133546"/>
    <lineage>
        <taxon>Bacteria</taxon>
        <taxon>Bacillati</taxon>
        <taxon>Actinomycetota</taxon>
        <taxon>Actinomycetes</taxon>
        <taxon>Micrococcales</taxon>
        <taxon>Luteimicrobium</taxon>
    </lineage>
</organism>
<dbReference type="SUPFAM" id="SSF51735">
    <property type="entry name" value="NAD(P)-binding Rossmann-fold domains"/>
    <property type="match status" value="1"/>
</dbReference>
<accession>A0A5P9Q6G0</accession>